<feature type="region of interest" description="Disordered" evidence="1">
    <location>
        <begin position="35"/>
        <end position="58"/>
    </location>
</feature>
<dbReference type="Proteomes" id="UP000574769">
    <property type="component" value="Unassembled WGS sequence"/>
</dbReference>
<proteinExistence type="predicted"/>
<gene>
    <name evidence="2" type="ORF">GGQ96_003904</name>
</gene>
<evidence type="ECO:0000256" key="1">
    <source>
        <dbReference type="SAM" id="MobiDB-lite"/>
    </source>
</evidence>
<protein>
    <submittedName>
        <fullName evidence="2">Uncharacterized protein</fullName>
    </submittedName>
</protein>
<evidence type="ECO:0000313" key="2">
    <source>
        <dbReference type="EMBL" id="MBB4619744.1"/>
    </source>
</evidence>
<name>A0A7W7F033_9SPHN</name>
<dbReference type="EMBL" id="JACHNY010000014">
    <property type="protein sequence ID" value="MBB4619744.1"/>
    <property type="molecule type" value="Genomic_DNA"/>
</dbReference>
<feature type="compositionally biased region" description="Basic and acidic residues" evidence="1">
    <location>
        <begin position="35"/>
        <end position="48"/>
    </location>
</feature>
<evidence type="ECO:0000313" key="3">
    <source>
        <dbReference type="Proteomes" id="UP000574769"/>
    </source>
</evidence>
<accession>A0A7W7F033</accession>
<organism evidence="2 3">
    <name type="scientific">Sphingomonas abaci</name>
    <dbReference type="NCBI Taxonomy" id="237611"/>
    <lineage>
        <taxon>Bacteria</taxon>
        <taxon>Pseudomonadati</taxon>
        <taxon>Pseudomonadota</taxon>
        <taxon>Alphaproteobacteria</taxon>
        <taxon>Sphingomonadales</taxon>
        <taxon>Sphingomonadaceae</taxon>
        <taxon>Sphingomonas</taxon>
    </lineage>
</organism>
<sequence>MLRTAWKIDVLMMKARAAVSRTGSTAEQIEVSVAETEHGDAGRMDSEPSRVSVDAPGT</sequence>
<comment type="caution">
    <text evidence="2">The sequence shown here is derived from an EMBL/GenBank/DDBJ whole genome shotgun (WGS) entry which is preliminary data.</text>
</comment>
<keyword evidence="3" id="KW-1185">Reference proteome</keyword>
<reference evidence="2 3" key="1">
    <citation type="submission" date="2020-08" db="EMBL/GenBank/DDBJ databases">
        <title>Genomic Encyclopedia of Type Strains, Phase IV (KMG-IV): sequencing the most valuable type-strain genomes for metagenomic binning, comparative biology and taxonomic classification.</title>
        <authorList>
            <person name="Goeker M."/>
        </authorList>
    </citation>
    <scope>NUCLEOTIDE SEQUENCE [LARGE SCALE GENOMIC DNA]</scope>
    <source>
        <strain evidence="2 3">DSM 15867</strain>
    </source>
</reference>
<dbReference type="AlphaFoldDB" id="A0A7W7F033"/>